<sequence length="546" mass="62476">MERPNKNKRVVRDEKQRELKLEDVVLRSLDECTTNEDKLKVLLQRHVESEKTVTRLTAEMRALQRHMECQQREKEQVQRELNKSVLMRDKLQEVCREQQRILKSVKNESMLQIKVEEERRKESQTKFQSSLNEVQKSLSKNNEENVKLRDYNIEMTKKLKLLAEQYQAREKHLEKLNEQVQLESQLHQAKLSKAQVEAAMEKEILTKENQIGLEKLLQAQRSIKDLTEREQQLKEQLNIYTAKYDEFQQSLKKSNEVFGSYKIELEKMSKHTKKIEKEALGWRQKYEKANGMVIELATEKQQRDQQAERLQKQVDQLQKLLRALQLERTTLHQTLRENQIPIPAMPQLPPEPEPIKVVPINTDSAKMELMTRNCAELKQTLANLQNQMKLLTTNDAKIAEAERKQAAEEQQRANNIKKNNKKKAKSKAKAAAAAAAAAAATDGEADTPRPERPTDADAQAQAEAVPEPKAEPELEPEAEVEAEGEADADAEAAECEIVESDNVEHPKSSEASEGNCSANDYDAGKVPESQQASVDQSEVPALIDAK</sequence>
<evidence type="ECO:0008006" key="6">
    <source>
        <dbReference type="Google" id="ProtNLM"/>
    </source>
</evidence>
<dbReference type="GO" id="GO:0019905">
    <property type="term" value="F:syntaxin binding"/>
    <property type="evidence" value="ECO:0007669"/>
    <property type="project" value="InterPro"/>
</dbReference>
<keyword evidence="2" id="KW-0175">Coiled coil</keyword>
<gene>
    <name evidence="4" type="ORF">AWZ03_004000</name>
</gene>
<dbReference type="InterPro" id="IPR026183">
    <property type="entry name" value="Taxilin_fam"/>
</dbReference>
<feature type="compositionally biased region" description="Acidic residues" evidence="3">
    <location>
        <begin position="473"/>
        <end position="501"/>
    </location>
</feature>
<evidence type="ECO:0000313" key="5">
    <source>
        <dbReference type="Proteomes" id="UP000295192"/>
    </source>
</evidence>
<reference evidence="4 5" key="1">
    <citation type="journal article" date="2019" name="J. Hered.">
        <title>An Improved Genome Assembly for Drosophila navojoa, the Basal Species in the mojavensis Cluster.</title>
        <authorList>
            <person name="Vanderlinde T."/>
            <person name="Dupim E.G."/>
            <person name="Nazario-Yepiz N.O."/>
            <person name="Carvalho A.B."/>
        </authorList>
    </citation>
    <scope>NUCLEOTIDE SEQUENCE [LARGE SCALE GENOMIC DNA]</scope>
    <source>
        <strain evidence="4">Navoj_Jal97</strain>
        <tissue evidence="4">Whole organism</tissue>
    </source>
</reference>
<comment type="caution">
    <text evidence="4">The sequence shown here is derived from an EMBL/GenBank/DDBJ whole genome shotgun (WGS) entry which is preliminary data.</text>
</comment>
<dbReference type="EMBL" id="LSRL02000022">
    <property type="protein sequence ID" value="TDG49509.1"/>
    <property type="molecule type" value="Genomic_DNA"/>
</dbReference>
<dbReference type="Pfam" id="PF09728">
    <property type="entry name" value="Taxilin"/>
    <property type="match status" value="1"/>
</dbReference>
<dbReference type="STRING" id="7232.A0A484BL01"/>
<keyword evidence="5" id="KW-1185">Reference proteome</keyword>
<name>A0A484BL01_DRONA</name>
<evidence type="ECO:0000256" key="1">
    <source>
        <dbReference type="ARBA" id="ARBA00009550"/>
    </source>
</evidence>
<dbReference type="OrthoDB" id="425555at2759"/>
<protein>
    <recommendedName>
        <fullName evidence="6">Alpha-taxilin</fullName>
    </recommendedName>
</protein>
<feature type="coiled-coil region" evidence="2">
    <location>
        <begin position="293"/>
        <end position="334"/>
    </location>
</feature>
<feature type="coiled-coil region" evidence="2">
    <location>
        <begin position="216"/>
        <end position="250"/>
    </location>
</feature>
<feature type="compositionally biased region" description="Basic residues" evidence="3">
    <location>
        <begin position="418"/>
        <end position="428"/>
    </location>
</feature>
<feature type="region of interest" description="Disordered" evidence="3">
    <location>
        <begin position="118"/>
        <end position="138"/>
    </location>
</feature>
<dbReference type="KEGG" id="dnv:108649024"/>
<feature type="compositionally biased region" description="Polar residues" evidence="3">
    <location>
        <begin position="125"/>
        <end position="138"/>
    </location>
</feature>
<organism evidence="4 5">
    <name type="scientific">Drosophila navojoa</name>
    <name type="common">Fruit fly</name>
    <dbReference type="NCBI Taxonomy" id="7232"/>
    <lineage>
        <taxon>Eukaryota</taxon>
        <taxon>Metazoa</taxon>
        <taxon>Ecdysozoa</taxon>
        <taxon>Arthropoda</taxon>
        <taxon>Hexapoda</taxon>
        <taxon>Insecta</taxon>
        <taxon>Pterygota</taxon>
        <taxon>Neoptera</taxon>
        <taxon>Endopterygota</taxon>
        <taxon>Diptera</taxon>
        <taxon>Brachycera</taxon>
        <taxon>Muscomorpha</taxon>
        <taxon>Ephydroidea</taxon>
        <taxon>Drosophilidae</taxon>
        <taxon>Drosophila</taxon>
    </lineage>
</organism>
<dbReference type="OMA" id="HEPTKEP"/>
<feature type="compositionally biased region" description="Low complexity" evidence="3">
    <location>
        <begin position="429"/>
        <end position="440"/>
    </location>
</feature>
<evidence type="ECO:0000256" key="3">
    <source>
        <dbReference type="SAM" id="MobiDB-lite"/>
    </source>
</evidence>
<dbReference type="PANTHER" id="PTHR16127">
    <property type="entry name" value="TAXILIN"/>
    <property type="match status" value="1"/>
</dbReference>
<dbReference type="PANTHER" id="PTHR16127:SF13">
    <property type="entry name" value="GH01188P"/>
    <property type="match status" value="1"/>
</dbReference>
<feature type="compositionally biased region" description="Basic and acidic residues" evidence="3">
    <location>
        <begin position="446"/>
        <end position="455"/>
    </location>
</feature>
<dbReference type="Proteomes" id="UP000295192">
    <property type="component" value="Unassembled WGS sequence"/>
</dbReference>
<feature type="compositionally biased region" description="Low complexity" evidence="3">
    <location>
        <begin position="456"/>
        <end position="465"/>
    </location>
</feature>
<accession>A0A484BL01</accession>
<feature type="region of interest" description="Disordered" evidence="3">
    <location>
        <begin position="402"/>
        <end position="546"/>
    </location>
</feature>
<evidence type="ECO:0000256" key="2">
    <source>
        <dbReference type="SAM" id="Coils"/>
    </source>
</evidence>
<feature type="coiled-coil region" evidence="2">
    <location>
        <begin position="53"/>
        <end position="108"/>
    </location>
</feature>
<dbReference type="AlphaFoldDB" id="A0A484BL01"/>
<feature type="compositionally biased region" description="Basic and acidic residues" evidence="3">
    <location>
        <begin position="402"/>
        <end position="411"/>
    </location>
</feature>
<comment type="similarity">
    <text evidence="1">Belongs to the taxilin family.</text>
</comment>
<proteinExistence type="inferred from homology"/>
<evidence type="ECO:0000313" key="4">
    <source>
        <dbReference type="EMBL" id="TDG49509.1"/>
    </source>
</evidence>